<dbReference type="EMBL" id="JADNRY010000018">
    <property type="protein sequence ID" value="KAF9073419.1"/>
    <property type="molecule type" value="Genomic_DNA"/>
</dbReference>
<evidence type="ECO:0000313" key="2">
    <source>
        <dbReference type="Proteomes" id="UP000772434"/>
    </source>
</evidence>
<organism evidence="1 2">
    <name type="scientific">Rhodocollybia butyracea</name>
    <dbReference type="NCBI Taxonomy" id="206335"/>
    <lineage>
        <taxon>Eukaryota</taxon>
        <taxon>Fungi</taxon>
        <taxon>Dikarya</taxon>
        <taxon>Basidiomycota</taxon>
        <taxon>Agaricomycotina</taxon>
        <taxon>Agaricomycetes</taxon>
        <taxon>Agaricomycetidae</taxon>
        <taxon>Agaricales</taxon>
        <taxon>Marasmiineae</taxon>
        <taxon>Omphalotaceae</taxon>
        <taxon>Rhodocollybia</taxon>
    </lineage>
</organism>
<protein>
    <submittedName>
        <fullName evidence="1">Uncharacterized protein</fullName>
    </submittedName>
</protein>
<comment type="caution">
    <text evidence="1">The sequence shown here is derived from an EMBL/GenBank/DDBJ whole genome shotgun (WGS) entry which is preliminary data.</text>
</comment>
<name>A0A9P5Q233_9AGAR</name>
<gene>
    <name evidence="1" type="ORF">BDP27DRAFT_1215964</name>
</gene>
<dbReference type="AlphaFoldDB" id="A0A9P5Q233"/>
<reference evidence="1" key="1">
    <citation type="submission" date="2020-11" db="EMBL/GenBank/DDBJ databases">
        <authorList>
            <consortium name="DOE Joint Genome Institute"/>
            <person name="Ahrendt S."/>
            <person name="Riley R."/>
            <person name="Andreopoulos W."/>
            <person name="Labutti K."/>
            <person name="Pangilinan J."/>
            <person name="Ruiz-Duenas F.J."/>
            <person name="Barrasa J.M."/>
            <person name="Sanchez-Garcia M."/>
            <person name="Camarero S."/>
            <person name="Miyauchi S."/>
            <person name="Serrano A."/>
            <person name="Linde D."/>
            <person name="Babiker R."/>
            <person name="Drula E."/>
            <person name="Ayuso-Fernandez I."/>
            <person name="Pacheco R."/>
            <person name="Padilla G."/>
            <person name="Ferreira P."/>
            <person name="Barriuso J."/>
            <person name="Kellner H."/>
            <person name="Castanera R."/>
            <person name="Alfaro M."/>
            <person name="Ramirez L."/>
            <person name="Pisabarro A.G."/>
            <person name="Kuo A."/>
            <person name="Tritt A."/>
            <person name="Lipzen A."/>
            <person name="He G."/>
            <person name="Yan M."/>
            <person name="Ng V."/>
            <person name="Cullen D."/>
            <person name="Martin F."/>
            <person name="Rosso M.-N."/>
            <person name="Henrissat B."/>
            <person name="Hibbett D."/>
            <person name="Martinez A.T."/>
            <person name="Grigoriev I.V."/>
        </authorList>
    </citation>
    <scope>NUCLEOTIDE SEQUENCE</scope>
    <source>
        <strain evidence="1">AH 40177</strain>
    </source>
</reference>
<dbReference type="Proteomes" id="UP000772434">
    <property type="component" value="Unassembled WGS sequence"/>
</dbReference>
<keyword evidence="2" id="KW-1185">Reference proteome</keyword>
<proteinExistence type="predicted"/>
<feature type="non-terminal residue" evidence="1">
    <location>
        <position position="1"/>
    </location>
</feature>
<accession>A0A9P5Q233</accession>
<dbReference type="OrthoDB" id="3242924at2759"/>
<sequence length="96" mass="10751">VNCIYYGQLDKILVLIIPDNEFWLEHCNTMKLLALITPCQTGGKDATKELVQYTETTAQIVTDLQNVFATVGHVKTQKQYGIIDRSVVSASTTFIE</sequence>
<evidence type="ECO:0000313" key="1">
    <source>
        <dbReference type="EMBL" id="KAF9073419.1"/>
    </source>
</evidence>